<accession>A0A7G9FMZ9</accession>
<keyword evidence="1" id="KW-0472">Membrane</keyword>
<dbReference type="GO" id="GO:0016787">
    <property type="term" value="F:hydrolase activity"/>
    <property type="evidence" value="ECO:0007669"/>
    <property type="project" value="UniProtKB-KW"/>
</dbReference>
<keyword evidence="3" id="KW-1185">Reference proteome</keyword>
<keyword evidence="1" id="KW-1133">Transmembrane helix</keyword>
<evidence type="ECO:0000313" key="2">
    <source>
        <dbReference type="EMBL" id="QNL99930.1"/>
    </source>
</evidence>
<reference evidence="2 3" key="1">
    <citation type="submission" date="2020-08" db="EMBL/GenBank/DDBJ databases">
        <authorList>
            <person name="Liu C."/>
            <person name="Sun Q."/>
        </authorList>
    </citation>
    <scope>NUCLEOTIDE SEQUENCE [LARGE SCALE GENOMIC DNA]</scope>
    <source>
        <strain evidence="2 3">NSJ-4</strain>
    </source>
</reference>
<dbReference type="RefSeq" id="WP_021984821.1">
    <property type="nucleotide sequence ID" value="NZ_CP060632.1"/>
</dbReference>
<dbReference type="InterPro" id="IPR036866">
    <property type="entry name" value="RibonucZ/Hydroxyglut_hydro"/>
</dbReference>
<proteinExistence type="predicted"/>
<dbReference type="EMBL" id="CP060632">
    <property type="protein sequence ID" value="QNL99930.1"/>
    <property type="molecule type" value="Genomic_DNA"/>
</dbReference>
<dbReference type="KEGG" id="wcp:H9Q76_01050"/>
<feature type="transmembrane region" description="Helical" evidence="1">
    <location>
        <begin position="20"/>
        <end position="36"/>
    </location>
</feature>
<evidence type="ECO:0000313" key="3">
    <source>
        <dbReference type="Proteomes" id="UP000515819"/>
    </source>
</evidence>
<keyword evidence="1" id="KW-0812">Transmembrane</keyword>
<dbReference type="CDD" id="cd06262">
    <property type="entry name" value="metallo-hydrolase-like_MBL-fold"/>
    <property type="match status" value="1"/>
</dbReference>
<dbReference type="Proteomes" id="UP000515819">
    <property type="component" value="Chromosome"/>
</dbReference>
<sequence>MRAWMQPIIYWVNEYYGNRGYLLFAIVAYIYLFFATKESRRKIVYPSVLLAFLVLNPILYKYVYSKIIYWRLMWLLPNTLAIAYATVLFVRKRKHIAVKVIAFVLVLAAVVWKGTNVYTHSGMAKASNQQKVDARVQQVCDEMLAVDETPKCIAALNLSYEIRQYCGDIELMYGRNVEGYINVIDDLSLRIANEMRSENPNYDYIFAQAMAKNYDFVVLEDYKTVPEDLLNQYGYQIYKNVAGYNLYYCADVEQRDLGGWIVTQYGPNTSEVSMCYTIEDKNNNLIIIDGGYGWYEQKLRAIIRAHDNHVTAWIVTSPIDSNAHAFCEILQDKQGIQIDQIYTMHINDEQYATYLRDAKEWQNTDFVQMFRETLEKETNVNYVKEDDQFEALGLSFKVLHAWDDETDAIGEYQEYNGSICFRIQANQESMLYLSKITHPLEDHIIEKNYDKLNADYVQANNNGRWTLSAEFYNMVSPKYVFMDCSIETVNADEEEKGCGGVYRYVTGILQVPIGMYDTTPTWIILK</sequence>
<dbReference type="AlphaFoldDB" id="A0A7G9FMZ9"/>
<dbReference type="Gene3D" id="3.60.15.10">
    <property type="entry name" value="Ribonuclease Z/Hydroxyacylglutathione hydrolase-like"/>
    <property type="match status" value="1"/>
</dbReference>
<gene>
    <name evidence="2" type="ORF">H9Q76_01050</name>
</gene>
<feature type="transmembrane region" description="Helical" evidence="1">
    <location>
        <begin position="43"/>
        <end position="62"/>
    </location>
</feature>
<dbReference type="SUPFAM" id="SSF56281">
    <property type="entry name" value="Metallo-hydrolase/oxidoreductase"/>
    <property type="match status" value="1"/>
</dbReference>
<feature type="transmembrane region" description="Helical" evidence="1">
    <location>
        <begin position="96"/>
        <end position="115"/>
    </location>
</feature>
<name>A0A7G9FMZ9_9FIRM</name>
<evidence type="ECO:0000256" key="1">
    <source>
        <dbReference type="SAM" id="Phobius"/>
    </source>
</evidence>
<feature type="transmembrane region" description="Helical" evidence="1">
    <location>
        <begin position="68"/>
        <end position="89"/>
    </location>
</feature>
<protein>
    <submittedName>
        <fullName evidence="2">MBL fold metallo-hydrolase</fullName>
    </submittedName>
</protein>
<organism evidence="2 3">
    <name type="scientific">Wujia chipingensis</name>
    <dbReference type="NCBI Taxonomy" id="2763670"/>
    <lineage>
        <taxon>Bacteria</taxon>
        <taxon>Bacillati</taxon>
        <taxon>Bacillota</taxon>
        <taxon>Clostridia</taxon>
        <taxon>Lachnospirales</taxon>
        <taxon>Lachnospiraceae</taxon>
        <taxon>Wujia</taxon>
    </lineage>
</organism>
<keyword evidence="2" id="KW-0378">Hydrolase</keyword>